<proteinExistence type="predicted"/>
<keyword evidence="5" id="KW-1185">Reference proteome</keyword>
<evidence type="ECO:0000313" key="5">
    <source>
        <dbReference type="Proteomes" id="UP000615026"/>
    </source>
</evidence>
<gene>
    <name evidence="4" type="ORF">IQ260_20385</name>
</gene>
<dbReference type="AlphaFoldDB" id="A0A929F8V0"/>
<dbReference type="NCBIfam" id="NF033769">
    <property type="entry name" value="after_VWA_1"/>
    <property type="match status" value="1"/>
</dbReference>
<accession>A0A929F8V0</accession>
<sequence length="824" mass="89920">MVQTLSPQTAGLYGQGIEEQPLVFPLKHTEVKAQVSGNISRVDVTHTFENPFTTTLDATYVFPLPDEAAVDTLVVRFCDRTIHGRIEKREEAQAIYQRAQQKGQTAGLLEQERANIFTQSLANIPPGEQIKVTIGYSDQLAYKQGSYEFVFPMVVGPRYIPGNAIADLGQGAGHGTATAPMSLNQDTDLVPDASRLNGPILPAGLRSGHDIQITVEIETGFELSNLQSPSHQIVVDTIAADTIAGDKQNSLTRITLSPSDTLPNKDLILRYQVASDSAQTSLLTQSDKRGGHFAVYLIPALSYDTTAYIPKDMVFLIDTSGSQSGAPLAQCQALMRRFIEGLHPQDTFNIVNFANTTQQLAKVSLNNTPRNRKQALNYVERLRAGGGTEMMRGFKTVLNLPHLAPEHIRNIVLLTDGYIGNETQIFAEVQRSLSPSSRLHSFGAGSSVNRFLLNRVAELGRGISQVVRHDEPIDQVVDTFFNQINNPVLGNLSLHWDGPGAAPSLYPTAVPDLFAQQPLILLGHKTDSQPGTLRITGMTGSGKPFAQSFAVSFTPSGNPAIGQLWGRARIKALMNQMVSGETTLGVEAITETALAYQLLSQYTAFVAVSDESRVEQPTTSVNVPVNMPEAISYEGAFGTAAPPMRRRMATMSAVPQPMAAPRPMPAQQIDGTTKKMSAPGGKVDRVFSMSIETTSYSEILPAEPIDLLADEAEFDFDATITAESVQTPTPSQQIQLCKAEELRDDVFEQLKQHLQTLQLLAPQTGKLVLKLVIQQGRVKRVMLDTENSDPQKPDVVDQIRRTLLSWHCPQTVAAPLRIELRIEA</sequence>
<dbReference type="PROSITE" id="PS51468">
    <property type="entry name" value="VIT"/>
    <property type="match status" value="1"/>
</dbReference>
<feature type="domain" description="VIT" evidence="3">
    <location>
        <begin position="10"/>
        <end position="138"/>
    </location>
</feature>
<dbReference type="PROSITE" id="PS50234">
    <property type="entry name" value="VWFA"/>
    <property type="match status" value="1"/>
</dbReference>
<evidence type="ECO:0000256" key="1">
    <source>
        <dbReference type="SAM" id="MobiDB-lite"/>
    </source>
</evidence>
<dbReference type="InterPro" id="IPR013694">
    <property type="entry name" value="VIT"/>
</dbReference>
<dbReference type="PANTHER" id="PTHR45737">
    <property type="entry name" value="VON WILLEBRAND FACTOR A DOMAIN-CONTAINING PROTEIN 5A"/>
    <property type="match status" value="1"/>
</dbReference>
<comment type="caution">
    <text evidence="4">The sequence shown here is derived from an EMBL/GenBank/DDBJ whole genome shotgun (WGS) entry which is preliminary data.</text>
</comment>
<dbReference type="InterPro" id="IPR036465">
    <property type="entry name" value="vWFA_dom_sf"/>
</dbReference>
<reference evidence="4" key="1">
    <citation type="submission" date="2020-10" db="EMBL/GenBank/DDBJ databases">
        <authorList>
            <person name="Castelo-Branco R."/>
            <person name="Eusebio N."/>
            <person name="Adriana R."/>
            <person name="Vieira A."/>
            <person name="Brugerolle De Fraissinette N."/>
            <person name="Rezende De Castro R."/>
            <person name="Schneider M.P."/>
            <person name="Vasconcelos V."/>
            <person name="Leao P.N."/>
        </authorList>
    </citation>
    <scope>NUCLEOTIDE SEQUENCE</scope>
    <source>
        <strain evidence="4">LEGE 11479</strain>
    </source>
</reference>
<dbReference type="Gene3D" id="3.40.50.410">
    <property type="entry name" value="von Willebrand factor, type A domain"/>
    <property type="match status" value="1"/>
</dbReference>
<organism evidence="4 5">
    <name type="scientific">Leptolyngbya cf. ectocarpi LEGE 11479</name>
    <dbReference type="NCBI Taxonomy" id="1828722"/>
    <lineage>
        <taxon>Bacteria</taxon>
        <taxon>Bacillati</taxon>
        <taxon>Cyanobacteriota</taxon>
        <taxon>Cyanophyceae</taxon>
        <taxon>Leptolyngbyales</taxon>
        <taxon>Leptolyngbyaceae</taxon>
        <taxon>Leptolyngbya group</taxon>
        <taxon>Leptolyngbya</taxon>
    </lineage>
</organism>
<feature type="domain" description="VWFA" evidence="2">
    <location>
        <begin position="312"/>
        <end position="484"/>
    </location>
</feature>
<dbReference type="PANTHER" id="PTHR45737:SF6">
    <property type="entry name" value="VON WILLEBRAND FACTOR A DOMAIN-CONTAINING PROTEIN 5A"/>
    <property type="match status" value="1"/>
</dbReference>
<name>A0A929F8V0_LEPEC</name>
<evidence type="ECO:0000313" key="4">
    <source>
        <dbReference type="EMBL" id="MBE9069006.1"/>
    </source>
</evidence>
<evidence type="ECO:0000259" key="3">
    <source>
        <dbReference type="PROSITE" id="PS51468"/>
    </source>
</evidence>
<dbReference type="SMART" id="SM00609">
    <property type="entry name" value="VIT"/>
    <property type="match status" value="1"/>
</dbReference>
<dbReference type="Pfam" id="PF08487">
    <property type="entry name" value="VIT"/>
    <property type="match status" value="1"/>
</dbReference>
<dbReference type="Pfam" id="PF13768">
    <property type="entry name" value="VWA_3"/>
    <property type="match status" value="2"/>
</dbReference>
<dbReference type="EMBL" id="JADEXP010000223">
    <property type="protein sequence ID" value="MBE9069006.1"/>
    <property type="molecule type" value="Genomic_DNA"/>
</dbReference>
<dbReference type="RefSeq" id="WP_193994927.1">
    <property type="nucleotide sequence ID" value="NZ_JADEXP010000223.1"/>
</dbReference>
<feature type="region of interest" description="Disordered" evidence="1">
    <location>
        <begin position="655"/>
        <end position="678"/>
    </location>
</feature>
<dbReference type="Proteomes" id="UP000615026">
    <property type="component" value="Unassembled WGS sequence"/>
</dbReference>
<dbReference type="SMART" id="SM00327">
    <property type="entry name" value="VWA"/>
    <property type="match status" value="1"/>
</dbReference>
<dbReference type="InterPro" id="IPR002035">
    <property type="entry name" value="VWF_A"/>
</dbReference>
<dbReference type="SUPFAM" id="SSF53300">
    <property type="entry name" value="vWA-like"/>
    <property type="match status" value="1"/>
</dbReference>
<evidence type="ECO:0000259" key="2">
    <source>
        <dbReference type="PROSITE" id="PS50234"/>
    </source>
</evidence>
<protein>
    <submittedName>
        <fullName evidence="4">After-VIT domain-containing protein</fullName>
    </submittedName>
</protein>